<feature type="transmembrane region" description="Helical" evidence="1">
    <location>
        <begin position="12"/>
        <end position="37"/>
    </location>
</feature>
<dbReference type="PANTHER" id="PTHR38468">
    <property type="entry name" value="SLL0939 PROTEIN"/>
    <property type="match status" value="1"/>
</dbReference>
<accession>A0ABS2FFP2</accession>
<sequence>MLEHIFDILLPILIHIFELMGVIVLTVGAFTAFYHYVKSKFGKEGYSSKYQFANSMITALEFKLAAEILKTVLVKSLDELIILGALFLIRALMTFVLEREIKNSEKNHKTAL</sequence>
<evidence type="ECO:0000313" key="2">
    <source>
        <dbReference type="EMBL" id="MBM6818857.1"/>
    </source>
</evidence>
<name>A0ABS2FFP2_9CLOT</name>
<gene>
    <name evidence="2" type="ORF">H6A19_05830</name>
</gene>
<dbReference type="Pfam" id="PF07784">
    <property type="entry name" value="DUF1622"/>
    <property type="match status" value="1"/>
</dbReference>
<keyword evidence="1" id="KW-0812">Transmembrane</keyword>
<feature type="transmembrane region" description="Helical" evidence="1">
    <location>
        <begin position="80"/>
        <end position="97"/>
    </location>
</feature>
<dbReference type="RefSeq" id="WP_204572017.1">
    <property type="nucleotide sequence ID" value="NZ_JACJLL010000025.1"/>
</dbReference>
<organism evidence="2 3">
    <name type="scientific">Clostridium saudiense</name>
    <dbReference type="NCBI Taxonomy" id="1414720"/>
    <lineage>
        <taxon>Bacteria</taxon>
        <taxon>Bacillati</taxon>
        <taxon>Bacillota</taxon>
        <taxon>Clostridia</taxon>
        <taxon>Eubacteriales</taxon>
        <taxon>Clostridiaceae</taxon>
        <taxon>Clostridium</taxon>
    </lineage>
</organism>
<evidence type="ECO:0000256" key="1">
    <source>
        <dbReference type="SAM" id="Phobius"/>
    </source>
</evidence>
<dbReference type="EMBL" id="JACJLL010000025">
    <property type="protein sequence ID" value="MBM6818857.1"/>
    <property type="molecule type" value="Genomic_DNA"/>
</dbReference>
<keyword evidence="1" id="KW-1133">Transmembrane helix</keyword>
<dbReference type="PANTHER" id="PTHR38468:SF1">
    <property type="entry name" value="SLL0939 PROTEIN"/>
    <property type="match status" value="1"/>
</dbReference>
<proteinExistence type="predicted"/>
<protein>
    <submittedName>
        <fullName evidence="2">DUF1622 domain-containing protein</fullName>
    </submittedName>
</protein>
<keyword evidence="3" id="KW-1185">Reference proteome</keyword>
<dbReference type="Proteomes" id="UP000767334">
    <property type="component" value="Unassembled WGS sequence"/>
</dbReference>
<dbReference type="InterPro" id="IPR012427">
    <property type="entry name" value="DUF1622"/>
</dbReference>
<reference evidence="2 3" key="1">
    <citation type="journal article" date="2021" name="Sci. Rep.">
        <title>The distribution of antibiotic resistance genes in chicken gut microbiota commensals.</title>
        <authorList>
            <person name="Juricova H."/>
            <person name="Matiasovicova J."/>
            <person name="Kubasova T."/>
            <person name="Cejkova D."/>
            <person name="Rychlik I."/>
        </authorList>
    </citation>
    <scope>NUCLEOTIDE SEQUENCE [LARGE SCALE GENOMIC DNA]</scope>
    <source>
        <strain evidence="2 3">An435</strain>
    </source>
</reference>
<comment type="caution">
    <text evidence="2">The sequence shown here is derived from an EMBL/GenBank/DDBJ whole genome shotgun (WGS) entry which is preliminary data.</text>
</comment>
<keyword evidence="1" id="KW-0472">Membrane</keyword>
<evidence type="ECO:0000313" key="3">
    <source>
        <dbReference type="Proteomes" id="UP000767334"/>
    </source>
</evidence>